<organism evidence="2 3">
    <name type="scientific">Candidatus Harrisonbacteria bacterium CG10_big_fil_rev_8_21_14_0_10_49_15</name>
    <dbReference type="NCBI Taxonomy" id="1974587"/>
    <lineage>
        <taxon>Bacteria</taxon>
        <taxon>Candidatus Harrisoniibacteriota</taxon>
    </lineage>
</organism>
<dbReference type="AlphaFoldDB" id="A0A2H0UM75"/>
<dbReference type="EMBL" id="PFBD01000001">
    <property type="protein sequence ID" value="PIR87493.1"/>
    <property type="molecule type" value="Genomic_DNA"/>
</dbReference>
<evidence type="ECO:0000313" key="2">
    <source>
        <dbReference type="EMBL" id="PIR87493.1"/>
    </source>
</evidence>
<keyword evidence="1" id="KW-0812">Transmembrane</keyword>
<comment type="caution">
    <text evidence="2">The sequence shown here is derived from an EMBL/GenBank/DDBJ whole genome shotgun (WGS) entry which is preliminary data.</text>
</comment>
<reference evidence="3" key="1">
    <citation type="submission" date="2017-09" db="EMBL/GenBank/DDBJ databases">
        <title>Depth-based differentiation of microbial function through sediment-hosted aquifers and enrichment of novel symbionts in the deep terrestrial subsurface.</title>
        <authorList>
            <person name="Probst A.J."/>
            <person name="Ladd B."/>
            <person name="Jarett J.K."/>
            <person name="Geller-Mcgrath D.E."/>
            <person name="Sieber C.M.K."/>
            <person name="Emerson J.B."/>
            <person name="Anantharaman K."/>
            <person name="Thomas B.C."/>
            <person name="Malmstrom R."/>
            <person name="Stieglmeier M."/>
            <person name="Klingl A."/>
            <person name="Woyke T."/>
            <person name="Ryan C.M."/>
            <person name="Banfield J.F."/>
        </authorList>
    </citation>
    <scope>NUCLEOTIDE SEQUENCE [LARGE SCALE GENOMIC DNA]</scope>
</reference>
<feature type="transmembrane region" description="Helical" evidence="1">
    <location>
        <begin position="52"/>
        <end position="73"/>
    </location>
</feature>
<evidence type="ECO:0000256" key="1">
    <source>
        <dbReference type="SAM" id="Phobius"/>
    </source>
</evidence>
<keyword evidence="1" id="KW-1133">Transmembrane helix</keyword>
<evidence type="ECO:0000313" key="3">
    <source>
        <dbReference type="Proteomes" id="UP000229526"/>
    </source>
</evidence>
<gene>
    <name evidence="2" type="ORF">COU11_00045</name>
</gene>
<name>A0A2H0UM75_9BACT</name>
<protein>
    <submittedName>
        <fullName evidence="2">Uncharacterized protein</fullName>
    </submittedName>
</protein>
<dbReference type="Proteomes" id="UP000229526">
    <property type="component" value="Unassembled WGS sequence"/>
</dbReference>
<proteinExistence type="predicted"/>
<feature type="transmembrane region" description="Helical" evidence="1">
    <location>
        <begin position="29"/>
        <end position="46"/>
    </location>
</feature>
<accession>A0A2H0UM75</accession>
<keyword evidence="1" id="KW-0472">Membrane</keyword>
<sequence length="91" mass="10224">MFKQYLEYLKDNPQGYWFKRLGLPAGRQGWLVIGIGLALAAAGFYVGETDDAPGAALLGILLMLALVFTFGYWKGEKPRWQWGIPKKDDSK</sequence>